<evidence type="ECO:0000313" key="1">
    <source>
        <dbReference type="EMBL" id="RUT48008.1"/>
    </source>
</evidence>
<accession>A0A433YDQ0</accession>
<organism evidence="1 2">
    <name type="scientific">Paenibacillus anaericanus</name>
    <dbReference type="NCBI Taxonomy" id="170367"/>
    <lineage>
        <taxon>Bacteria</taxon>
        <taxon>Bacillati</taxon>
        <taxon>Bacillota</taxon>
        <taxon>Bacilli</taxon>
        <taxon>Bacillales</taxon>
        <taxon>Paenibacillaceae</taxon>
        <taxon>Paenibacillus</taxon>
    </lineage>
</organism>
<dbReference type="InterPro" id="IPR012349">
    <property type="entry name" value="Split_barrel_FMN-bd"/>
</dbReference>
<sequence>MAVVWEQKVVELINNKDSVKVLATLDGDGVPHTAVKQSLHVDQEGRIVYLELLESSRTFENITRSLWHDQYVSVTVKGDESSYKIKGKPTRIHICGTLFEEHYIAVRERLGDVDLAAVCVIEPEEVRNQTYRERLTLQEAGQPFYVHLDRLANTVHTVEFSE</sequence>
<proteinExistence type="predicted"/>
<gene>
    <name evidence="1" type="ORF">EJP82_02370</name>
</gene>
<keyword evidence="2" id="KW-1185">Reference proteome</keyword>
<evidence type="ECO:0000313" key="2">
    <source>
        <dbReference type="Proteomes" id="UP000279446"/>
    </source>
</evidence>
<dbReference type="SUPFAM" id="SSF50475">
    <property type="entry name" value="FMN-binding split barrel"/>
    <property type="match status" value="1"/>
</dbReference>
<protein>
    <submittedName>
        <fullName evidence="1">Pyridoxamine 5'-phosphate oxidase family protein</fullName>
    </submittedName>
</protein>
<dbReference type="AlphaFoldDB" id="A0A433YDQ0"/>
<name>A0A433YDQ0_9BACL</name>
<dbReference type="OrthoDB" id="1846526at2"/>
<dbReference type="Proteomes" id="UP000279446">
    <property type="component" value="Unassembled WGS sequence"/>
</dbReference>
<dbReference type="Gene3D" id="2.30.110.10">
    <property type="entry name" value="Electron Transport, Fmn-binding Protein, Chain A"/>
    <property type="match status" value="1"/>
</dbReference>
<reference evidence="1 2" key="1">
    <citation type="submission" date="2018-12" db="EMBL/GenBank/DDBJ databases">
        <authorList>
            <person name="Sun L."/>
            <person name="Chen Z."/>
        </authorList>
    </citation>
    <scope>NUCLEOTIDE SEQUENCE [LARGE SCALE GENOMIC DNA]</scope>
    <source>
        <strain evidence="1 2">DSM 15890</strain>
    </source>
</reference>
<dbReference type="RefSeq" id="WP_127190427.1">
    <property type="nucleotide sequence ID" value="NZ_RZNY01000002.1"/>
</dbReference>
<dbReference type="EMBL" id="RZNY01000002">
    <property type="protein sequence ID" value="RUT48008.1"/>
    <property type="molecule type" value="Genomic_DNA"/>
</dbReference>
<comment type="caution">
    <text evidence="1">The sequence shown here is derived from an EMBL/GenBank/DDBJ whole genome shotgun (WGS) entry which is preliminary data.</text>
</comment>